<keyword evidence="6" id="KW-1185">Reference proteome</keyword>
<dbReference type="PANTHER" id="PTHR45653">
    <property type="entry name" value="DEDICATOR OF CYTOKINESIS"/>
    <property type="match status" value="1"/>
</dbReference>
<feature type="domain" description="DOCKER" evidence="4">
    <location>
        <begin position="73"/>
        <end position="486"/>
    </location>
</feature>
<dbReference type="InterPro" id="IPR027357">
    <property type="entry name" value="DOCKER_dom"/>
</dbReference>
<dbReference type="EMBL" id="KB553570">
    <property type="protein sequence ID" value="EMP29831.1"/>
    <property type="molecule type" value="Genomic_DNA"/>
</dbReference>
<evidence type="ECO:0000259" key="4">
    <source>
        <dbReference type="PROSITE" id="PS51651"/>
    </source>
</evidence>
<evidence type="ECO:0000313" key="6">
    <source>
        <dbReference type="Proteomes" id="UP000031443"/>
    </source>
</evidence>
<dbReference type="PROSITE" id="PS51651">
    <property type="entry name" value="DOCKER"/>
    <property type="match status" value="1"/>
</dbReference>
<evidence type="ECO:0000256" key="1">
    <source>
        <dbReference type="ARBA" id="ARBA00022658"/>
    </source>
</evidence>
<proteinExistence type="inferred from homology"/>
<dbReference type="Gene3D" id="1.25.40.410">
    <property type="match status" value="1"/>
</dbReference>
<organism evidence="5 6">
    <name type="scientific">Chelonia mydas</name>
    <name type="common">Green sea-turtle</name>
    <name type="synonym">Chelonia agassizi</name>
    <dbReference type="NCBI Taxonomy" id="8469"/>
    <lineage>
        <taxon>Eukaryota</taxon>
        <taxon>Metazoa</taxon>
        <taxon>Chordata</taxon>
        <taxon>Craniata</taxon>
        <taxon>Vertebrata</taxon>
        <taxon>Euteleostomi</taxon>
        <taxon>Archelosauria</taxon>
        <taxon>Testudinata</taxon>
        <taxon>Testudines</taxon>
        <taxon>Cryptodira</taxon>
        <taxon>Durocryptodira</taxon>
        <taxon>Americhelydia</taxon>
        <taxon>Chelonioidea</taxon>
        <taxon>Cheloniidae</taxon>
        <taxon>Chelonia</taxon>
    </lineage>
</organism>
<dbReference type="InterPro" id="IPR026791">
    <property type="entry name" value="DOCK"/>
</dbReference>
<dbReference type="InterPro" id="IPR046769">
    <property type="entry name" value="DOCKER_Lobe_A"/>
</dbReference>
<evidence type="ECO:0000313" key="5">
    <source>
        <dbReference type="EMBL" id="EMP29831.1"/>
    </source>
</evidence>
<dbReference type="Gene3D" id="1.20.58.740">
    <property type="match status" value="1"/>
</dbReference>
<dbReference type="GO" id="GO:0005085">
    <property type="term" value="F:guanyl-nucleotide exchange factor activity"/>
    <property type="evidence" value="ECO:0007669"/>
    <property type="project" value="UniProtKB-KW"/>
</dbReference>
<dbReference type="GO" id="GO:0031267">
    <property type="term" value="F:small GTPase binding"/>
    <property type="evidence" value="ECO:0007669"/>
    <property type="project" value="TreeGrafter"/>
</dbReference>
<dbReference type="GO" id="GO:0005886">
    <property type="term" value="C:plasma membrane"/>
    <property type="evidence" value="ECO:0007669"/>
    <property type="project" value="TreeGrafter"/>
</dbReference>
<protein>
    <submittedName>
        <fullName evidence="5">Dedicator of cytokinesis protein 2</fullName>
    </submittedName>
</protein>
<dbReference type="Proteomes" id="UP000031443">
    <property type="component" value="Unassembled WGS sequence"/>
</dbReference>
<feature type="compositionally biased region" description="Polar residues" evidence="3">
    <location>
        <begin position="450"/>
        <end position="461"/>
    </location>
</feature>
<dbReference type="GO" id="GO:0005737">
    <property type="term" value="C:cytoplasm"/>
    <property type="evidence" value="ECO:0007669"/>
    <property type="project" value="TreeGrafter"/>
</dbReference>
<dbReference type="GO" id="GO:0007264">
    <property type="term" value="P:small GTPase-mediated signal transduction"/>
    <property type="evidence" value="ECO:0007669"/>
    <property type="project" value="InterPro"/>
</dbReference>
<dbReference type="PANTHER" id="PTHR45653:SF6">
    <property type="entry name" value="DEDICATOR OF CYTOKINESIS PROTEIN 2"/>
    <property type="match status" value="1"/>
</dbReference>
<dbReference type="GO" id="GO:0016477">
    <property type="term" value="P:cell migration"/>
    <property type="evidence" value="ECO:0007669"/>
    <property type="project" value="TreeGrafter"/>
</dbReference>
<dbReference type="InterPro" id="IPR043161">
    <property type="entry name" value="DOCK_C_lobe_A"/>
</dbReference>
<feature type="region of interest" description="Disordered" evidence="3">
    <location>
        <begin position="450"/>
        <end position="486"/>
    </location>
</feature>
<sequence length="486" mass="55147">MANYQVVMASCNFTKDNRLTAFIEQLPQGHREQFQAIISEGQLVARTVFRASLDAADTLHGNGTRLLGSTEYCGESSLDGRKLFWEPTGESVHALKDSRPTLQSLGMYTHLQIGEGLWSDEPNTAPMQGSHSQSLHTQRQLKEALYNQIIHYFDQGKMWEEAIHICKELAEQYESEVFEYEMLSDILQREAKFYENILKVLRPSPDYFAVGYYGQGFPTFLRNKVFIYRGKEYERREDFEMRLLTPFPYAEKLQTTSPPEQDVTDSPGQYIQCFTVQPVEEARDRFRGRNVPEQIVNFYKANNIQQFSYSRPFRKGPKDPDNEFATMWIERTTFVTAYPLPGILRWFMVTATTRTIISPLENAIETMKKTNEKILTEINRHHSEPSLPVNPLSMLLNGIVDPAVMGGFAKYETLTGAAGSPRGFAGQVKSASKAPPLPRKISSSVYETFMEQSTGPNSGKQLTVDGSKGLKSPPPPPPKSKRMTQT</sequence>
<keyword evidence="1" id="KW-0344">Guanine-nucleotide releasing factor</keyword>
<evidence type="ECO:0000256" key="3">
    <source>
        <dbReference type="SAM" id="MobiDB-lite"/>
    </source>
</evidence>
<reference evidence="6" key="1">
    <citation type="journal article" date="2013" name="Nat. Genet.">
        <title>The draft genomes of soft-shell turtle and green sea turtle yield insights into the development and evolution of the turtle-specific body plan.</title>
        <authorList>
            <person name="Wang Z."/>
            <person name="Pascual-Anaya J."/>
            <person name="Zadissa A."/>
            <person name="Li W."/>
            <person name="Niimura Y."/>
            <person name="Huang Z."/>
            <person name="Li C."/>
            <person name="White S."/>
            <person name="Xiong Z."/>
            <person name="Fang D."/>
            <person name="Wang B."/>
            <person name="Ming Y."/>
            <person name="Chen Y."/>
            <person name="Zheng Y."/>
            <person name="Kuraku S."/>
            <person name="Pignatelli M."/>
            <person name="Herrero J."/>
            <person name="Beal K."/>
            <person name="Nozawa M."/>
            <person name="Li Q."/>
            <person name="Wang J."/>
            <person name="Zhang H."/>
            <person name="Yu L."/>
            <person name="Shigenobu S."/>
            <person name="Wang J."/>
            <person name="Liu J."/>
            <person name="Flicek P."/>
            <person name="Searle S."/>
            <person name="Wang J."/>
            <person name="Kuratani S."/>
            <person name="Yin Y."/>
            <person name="Aken B."/>
            <person name="Zhang G."/>
            <person name="Irie N."/>
        </authorList>
    </citation>
    <scope>NUCLEOTIDE SEQUENCE [LARGE SCALE GENOMIC DNA]</scope>
</reference>
<dbReference type="InterPro" id="IPR046770">
    <property type="entry name" value="DOCKER_Lobe_B"/>
</dbReference>
<dbReference type="Pfam" id="PF20422">
    <property type="entry name" value="DHR-2_Lobe_B"/>
    <property type="match status" value="1"/>
</dbReference>
<dbReference type="Pfam" id="PF06920">
    <property type="entry name" value="DHR-2_Lobe_A"/>
    <property type="match status" value="1"/>
</dbReference>
<dbReference type="STRING" id="8469.M7AWJ7"/>
<dbReference type="GO" id="GO:0007520">
    <property type="term" value="P:myoblast fusion"/>
    <property type="evidence" value="ECO:0007669"/>
    <property type="project" value="TreeGrafter"/>
</dbReference>
<gene>
    <name evidence="5" type="ORF">UY3_13050</name>
</gene>
<accession>M7AWJ7</accession>
<evidence type="ECO:0000256" key="2">
    <source>
        <dbReference type="PROSITE-ProRule" id="PRU00984"/>
    </source>
</evidence>
<dbReference type="InterPro" id="IPR043162">
    <property type="entry name" value="DOCK_C_lobe_C"/>
</dbReference>
<name>M7AWJ7_CHEMY</name>
<dbReference type="AlphaFoldDB" id="M7AWJ7"/>
<comment type="similarity">
    <text evidence="2">Belongs to the DOCK family.</text>
</comment>